<feature type="compositionally biased region" description="Basic residues" evidence="9">
    <location>
        <begin position="760"/>
        <end position="769"/>
    </location>
</feature>
<evidence type="ECO:0000259" key="10">
    <source>
        <dbReference type="PROSITE" id="PS50967"/>
    </source>
</evidence>
<dbReference type="CDD" id="cd06147">
    <property type="entry name" value="Rrp6p_like_exo"/>
    <property type="match status" value="1"/>
</dbReference>
<feature type="domain" description="HRDC" evidence="10">
    <location>
        <begin position="445"/>
        <end position="525"/>
    </location>
</feature>
<evidence type="ECO:0000313" key="12">
    <source>
        <dbReference type="Proteomes" id="UP000481861"/>
    </source>
</evidence>
<dbReference type="InterPro" id="IPR012588">
    <property type="entry name" value="Exosome-assoc_fac_Rrp6_N"/>
</dbReference>
<dbReference type="PANTHER" id="PTHR12124:SF47">
    <property type="entry name" value="EXOSOME COMPONENT 10"/>
    <property type="match status" value="1"/>
</dbReference>
<keyword evidence="12" id="KW-1185">Reference proteome</keyword>
<keyword evidence="4" id="KW-0378">Hydrolase</keyword>
<protein>
    <submittedName>
        <fullName evidence="11">Exosome complex exonuclease-like protein Rrp6</fullName>
    </submittedName>
</protein>
<dbReference type="SUPFAM" id="SSF53098">
    <property type="entry name" value="Ribonuclease H-like"/>
    <property type="match status" value="1"/>
</dbReference>
<name>A0A7C8I9X3_9PLEO</name>
<dbReference type="SUPFAM" id="SSF47819">
    <property type="entry name" value="HRDC-like"/>
    <property type="match status" value="1"/>
</dbReference>
<feature type="region of interest" description="Disordered" evidence="9">
    <location>
        <begin position="709"/>
        <end position="801"/>
    </location>
</feature>
<sequence length="801" mass="89485">MDSFKTLQESITAALVSTTRSTTRIGGADIAFQRSLDPAIGDALDAQNARLLQLAQRLLQNAAASSDAVGPPLPDVDAIDGNWKGVVDVIDSLLEKADTSLDEYTGVVRRVSNGGEQSSAAPASRRSNFAVTPKNTPKPQLSFEHVPKNNETGGFRPLMAAKPHAKVPMAQCLQTFKDSKGRDQYPHPYQAEIEAYEYPQSVYQKSEPQAYLPFDESTRATFVDTPEAVAMMLAELKTAKEIAIDLEHHDNRSYIGMVSLMQISTRNKDWIVDTLKPWRRQLECLNEVFADPNILKVLHGAFMDIVWLQRDLGLYVVGLFDTYHAARALGYPGAGLAFLLEKFVNFKAQKQYQLADWRTRPLSKELFTYAQADTHFLLYIFDNMRNELVEKSDFSDPERDKILQVLERSREVALQRYEHPIYDTELGLGPVGWYKLMLKTPAQYTPQQFAVFRAVHKWRDDVAREEDESPMFIMPNHAVFSIARSLPTDNVTLLSAIQHVSPVLRMRAQSLLATVRNAQMKGVNGPDLYVVLQRIADLKAKERGVLELAPPKAVETSSAPAQQEVPVEPPLVTPELRAPSSQFWGNIWRKAEQRPPVSSLNINLALPLPPLTAEIFSDAGLATEEASPRRAEHTFVPKDERPPEDERTDIFIVKQLGGGRKRKRTEATEEEPAVSLDPMLADEVMLEDEEVVDDDVEDEIVDKRAQYKQEKIDRRAARKAAKQSSTQPLIPGSSTRDEEPALDYATAPSVLRAQDADSGKKKKDRKKKSVGFNPFAGMGDGPKGLPRAQKERAGKSKTFSS</sequence>
<evidence type="ECO:0000256" key="1">
    <source>
        <dbReference type="ARBA" id="ARBA00004123"/>
    </source>
</evidence>
<keyword evidence="2" id="KW-0698">rRNA processing</keyword>
<dbReference type="SMART" id="SM00341">
    <property type="entry name" value="HRDC"/>
    <property type="match status" value="1"/>
</dbReference>
<dbReference type="GO" id="GO:0071044">
    <property type="term" value="P:histone mRNA catabolic process"/>
    <property type="evidence" value="ECO:0007669"/>
    <property type="project" value="TreeGrafter"/>
</dbReference>
<dbReference type="PROSITE" id="PS50967">
    <property type="entry name" value="HRDC"/>
    <property type="match status" value="1"/>
</dbReference>
<reference evidence="11 12" key="1">
    <citation type="submission" date="2020-01" db="EMBL/GenBank/DDBJ databases">
        <authorList>
            <consortium name="DOE Joint Genome Institute"/>
            <person name="Haridas S."/>
            <person name="Albert R."/>
            <person name="Binder M."/>
            <person name="Bloem J."/>
            <person name="Labutti K."/>
            <person name="Salamov A."/>
            <person name="Andreopoulos B."/>
            <person name="Baker S.E."/>
            <person name="Barry K."/>
            <person name="Bills G."/>
            <person name="Bluhm B.H."/>
            <person name="Cannon C."/>
            <person name="Castanera R."/>
            <person name="Culley D.E."/>
            <person name="Daum C."/>
            <person name="Ezra D."/>
            <person name="Gonzalez J.B."/>
            <person name="Henrissat B."/>
            <person name="Kuo A."/>
            <person name="Liang C."/>
            <person name="Lipzen A."/>
            <person name="Lutzoni F."/>
            <person name="Magnuson J."/>
            <person name="Mondo S."/>
            <person name="Nolan M."/>
            <person name="Ohm R."/>
            <person name="Pangilinan J."/>
            <person name="Park H.-J.H."/>
            <person name="Ramirez L."/>
            <person name="Alfaro M."/>
            <person name="Sun H."/>
            <person name="Tritt A."/>
            <person name="Yoshinaga Y."/>
            <person name="Zwiers L.-H.L."/>
            <person name="Turgeon B.G."/>
            <person name="Goodwin S.B."/>
            <person name="Spatafora J.W."/>
            <person name="Crous P.W."/>
            <person name="Grigoriev I.V."/>
        </authorList>
    </citation>
    <scope>NUCLEOTIDE SEQUENCE [LARGE SCALE GENOMIC DNA]</scope>
    <source>
        <strain evidence="11 12">CBS 611.86</strain>
    </source>
</reference>
<evidence type="ECO:0000256" key="7">
    <source>
        <dbReference type="ARBA" id="ARBA00023242"/>
    </source>
</evidence>
<evidence type="ECO:0000256" key="6">
    <source>
        <dbReference type="ARBA" id="ARBA00022839"/>
    </source>
</evidence>
<evidence type="ECO:0000256" key="4">
    <source>
        <dbReference type="ARBA" id="ARBA00022801"/>
    </source>
</evidence>
<comment type="subcellular location">
    <subcellularLocation>
        <location evidence="1">Nucleus</location>
    </subcellularLocation>
</comment>
<dbReference type="InterPro" id="IPR049559">
    <property type="entry name" value="Rrp6p-like_exo"/>
</dbReference>
<dbReference type="InterPro" id="IPR045092">
    <property type="entry name" value="Rrp6-like"/>
</dbReference>
<dbReference type="SMART" id="SM00474">
    <property type="entry name" value="35EXOc"/>
    <property type="match status" value="1"/>
</dbReference>
<evidence type="ECO:0000313" key="11">
    <source>
        <dbReference type="EMBL" id="KAF2871013.1"/>
    </source>
</evidence>
<comment type="caution">
    <text evidence="11">The sequence shown here is derived from an EMBL/GenBank/DDBJ whole genome shotgun (WGS) entry which is preliminary data.</text>
</comment>
<feature type="region of interest" description="Disordered" evidence="9">
    <location>
        <begin position="624"/>
        <end position="649"/>
    </location>
</feature>
<feature type="compositionally biased region" description="Polar residues" evidence="9">
    <location>
        <begin position="114"/>
        <end position="139"/>
    </location>
</feature>
<dbReference type="InterPro" id="IPR002562">
    <property type="entry name" value="3'-5'_exonuclease_dom"/>
</dbReference>
<dbReference type="InterPro" id="IPR044876">
    <property type="entry name" value="HRDC_dom_sf"/>
</dbReference>
<feature type="region of interest" description="Disordered" evidence="9">
    <location>
        <begin position="113"/>
        <end position="147"/>
    </location>
</feature>
<dbReference type="Gene3D" id="3.30.420.10">
    <property type="entry name" value="Ribonuclease H-like superfamily/Ribonuclease H"/>
    <property type="match status" value="1"/>
</dbReference>
<dbReference type="GO" id="GO:0000467">
    <property type="term" value="P:exonucleolytic trimming to generate mature 3'-end of 5.8S rRNA from tricistronic rRNA transcript (SSU-rRNA, 5.8S rRNA, LSU-rRNA)"/>
    <property type="evidence" value="ECO:0007669"/>
    <property type="project" value="InterPro"/>
</dbReference>
<dbReference type="GO" id="GO:0000176">
    <property type="term" value="C:nuclear exosome (RNase complex)"/>
    <property type="evidence" value="ECO:0007669"/>
    <property type="project" value="InterPro"/>
</dbReference>
<evidence type="ECO:0000256" key="9">
    <source>
        <dbReference type="SAM" id="MobiDB-lite"/>
    </source>
</evidence>
<feature type="compositionally biased region" description="Basic and acidic residues" evidence="9">
    <location>
        <begin position="626"/>
        <end position="649"/>
    </location>
</feature>
<dbReference type="Pfam" id="PF01612">
    <property type="entry name" value="DNA_pol_A_exo1"/>
    <property type="match status" value="1"/>
</dbReference>
<organism evidence="11 12">
    <name type="scientific">Massariosphaeria phaeospora</name>
    <dbReference type="NCBI Taxonomy" id="100035"/>
    <lineage>
        <taxon>Eukaryota</taxon>
        <taxon>Fungi</taxon>
        <taxon>Dikarya</taxon>
        <taxon>Ascomycota</taxon>
        <taxon>Pezizomycotina</taxon>
        <taxon>Dothideomycetes</taxon>
        <taxon>Pleosporomycetidae</taxon>
        <taxon>Pleosporales</taxon>
        <taxon>Pleosporales incertae sedis</taxon>
        <taxon>Massariosphaeria</taxon>
    </lineage>
</organism>
<dbReference type="GO" id="GO:0071039">
    <property type="term" value="P:nuclear polyadenylation-dependent CUT catabolic process"/>
    <property type="evidence" value="ECO:0007669"/>
    <property type="project" value="TreeGrafter"/>
</dbReference>
<dbReference type="Proteomes" id="UP000481861">
    <property type="component" value="Unassembled WGS sequence"/>
</dbReference>
<dbReference type="GO" id="GO:0071035">
    <property type="term" value="P:nuclear polyadenylation-dependent rRNA catabolic process"/>
    <property type="evidence" value="ECO:0007669"/>
    <property type="project" value="TreeGrafter"/>
</dbReference>
<evidence type="ECO:0000256" key="3">
    <source>
        <dbReference type="ARBA" id="ARBA00022722"/>
    </source>
</evidence>
<comment type="similarity">
    <text evidence="8">Belongs to the exosome component 10/RRP6 family.</text>
</comment>
<dbReference type="GO" id="GO:0005730">
    <property type="term" value="C:nucleolus"/>
    <property type="evidence" value="ECO:0007669"/>
    <property type="project" value="TreeGrafter"/>
</dbReference>
<keyword evidence="7" id="KW-0539">Nucleus</keyword>
<dbReference type="GO" id="GO:0071037">
    <property type="term" value="P:nuclear polyadenylation-dependent snRNA catabolic process"/>
    <property type="evidence" value="ECO:0007669"/>
    <property type="project" value="TreeGrafter"/>
</dbReference>
<keyword evidence="5" id="KW-0271">Exosome</keyword>
<dbReference type="InterPro" id="IPR012337">
    <property type="entry name" value="RNaseH-like_sf"/>
</dbReference>
<dbReference type="Pfam" id="PF08066">
    <property type="entry name" value="PMC2NT"/>
    <property type="match status" value="1"/>
</dbReference>
<dbReference type="Gene3D" id="1.10.150.80">
    <property type="entry name" value="HRDC domain"/>
    <property type="match status" value="1"/>
</dbReference>
<proteinExistence type="inferred from homology"/>
<dbReference type="GO" id="GO:0003727">
    <property type="term" value="F:single-stranded RNA binding"/>
    <property type="evidence" value="ECO:0007669"/>
    <property type="project" value="TreeGrafter"/>
</dbReference>
<dbReference type="GO" id="GO:0071036">
    <property type="term" value="P:nuclear polyadenylation-dependent snoRNA catabolic process"/>
    <property type="evidence" value="ECO:0007669"/>
    <property type="project" value="TreeGrafter"/>
</dbReference>
<feature type="compositionally biased region" description="Polar residues" evidence="9">
    <location>
        <begin position="723"/>
        <end position="734"/>
    </location>
</feature>
<dbReference type="EMBL" id="JAADJZ010000012">
    <property type="protein sequence ID" value="KAF2871013.1"/>
    <property type="molecule type" value="Genomic_DNA"/>
</dbReference>
<evidence type="ECO:0000256" key="8">
    <source>
        <dbReference type="ARBA" id="ARBA00043957"/>
    </source>
</evidence>
<evidence type="ECO:0000256" key="2">
    <source>
        <dbReference type="ARBA" id="ARBA00022552"/>
    </source>
</evidence>
<evidence type="ECO:0000256" key="5">
    <source>
        <dbReference type="ARBA" id="ARBA00022835"/>
    </source>
</evidence>
<gene>
    <name evidence="11" type="ORF">BDV95DRAFT_573084</name>
</gene>
<dbReference type="PANTHER" id="PTHR12124">
    <property type="entry name" value="POLYMYOSITIS/SCLERODERMA AUTOANTIGEN-RELATED"/>
    <property type="match status" value="1"/>
</dbReference>
<dbReference type="GO" id="GO:0071051">
    <property type="term" value="P:poly(A)-dependent snoRNA 3'-end processing"/>
    <property type="evidence" value="ECO:0007669"/>
    <property type="project" value="TreeGrafter"/>
</dbReference>
<dbReference type="Pfam" id="PF00570">
    <property type="entry name" value="HRDC"/>
    <property type="match status" value="1"/>
</dbReference>
<dbReference type="GO" id="GO:0071038">
    <property type="term" value="P:TRAMP-dependent tRNA surveillance pathway"/>
    <property type="evidence" value="ECO:0007669"/>
    <property type="project" value="TreeGrafter"/>
</dbReference>
<dbReference type="GO" id="GO:0000166">
    <property type="term" value="F:nucleotide binding"/>
    <property type="evidence" value="ECO:0007669"/>
    <property type="project" value="InterPro"/>
</dbReference>
<dbReference type="AlphaFoldDB" id="A0A7C8I9X3"/>
<dbReference type="InterPro" id="IPR002121">
    <property type="entry name" value="HRDC_dom"/>
</dbReference>
<dbReference type="FunFam" id="1.10.150.80:FF:000001">
    <property type="entry name" value="Putative exosome component 10"/>
    <property type="match status" value="1"/>
</dbReference>
<dbReference type="FunFam" id="3.30.420.10:FF:000059">
    <property type="entry name" value="Exosome complex exonuclease Rrp6"/>
    <property type="match status" value="1"/>
</dbReference>
<dbReference type="GO" id="GO:0000175">
    <property type="term" value="F:3'-5'-RNA exonuclease activity"/>
    <property type="evidence" value="ECO:0007669"/>
    <property type="project" value="InterPro"/>
</dbReference>
<accession>A0A7C8I9X3</accession>
<keyword evidence="6 11" id="KW-0269">Exonuclease</keyword>
<dbReference type="InterPro" id="IPR010997">
    <property type="entry name" value="HRDC-like_sf"/>
</dbReference>
<dbReference type="InterPro" id="IPR036397">
    <property type="entry name" value="RNaseH_sf"/>
</dbReference>
<dbReference type="OrthoDB" id="2250022at2759"/>
<keyword evidence="3" id="KW-0540">Nuclease</keyword>
<dbReference type="GO" id="GO:0071040">
    <property type="term" value="P:nuclear polyadenylation-dependent antisense transcript catabolic process"/>
    <property type="evidence" value="ECO:0007669"/>
    <property type="project" value="TreeGrafter"/>
</dbReference>